<dbReference type="PRINTS" id="PR00099">
    <property type="entry name" value="CPSGATASE"/>
</dbReference>
<comment type="similarity">
    <text evidence="3">In the C-terminal section; belongs to the anthranilate synthase component I family.</text>
</comment>
<evidence type="ECO:0000256" key="8">
    <source>
        <dbReference type="ARBA" id="ARBA00031329"/>
    </source>
</evidence>
<proteinExistence type="inferred from homology"/>
<comment type="pathway">
    <text evidence="2">Cofactor biosynthesis; tetrahydrofolate biosynthesis; 4-aminobenzoate from chorismate: step 1/2.</text>
</comment>
<dbReference type="SUPFAM" id="SSF52317">
    <property type="entry name" value="Class I glutamine amidotransferase-like"/>
    <property type="match status" value="1"/>
</dbReference>
<dbReference type="PANTHER" id="PTHR11236:SF18">
    <property type="entry name" value="AMINODEOXYCHORISMATE SYNTHASE"/>
    <property type="match status" value="1"/>
</dbReference>
<dbReference type="Pfam" id="PF04715">
    <property type="entry name" value="Anth_synt_I_N"/>
    <property type="match status" value="1"/>
</dbReference>
<dbReference type="CDD" id="cd01743">
    <property type="entry name" value="GATase1_Anthranilate_Synthase"/>
    <property type="match status" value="1"/>
</dbReference>
<dbReference type="InterPro" id="IPR029062">
    <property type="entry name" value="Class_I_gatase-like"/>
</dbReference>
<dbReference type="SUPFAM" id="SSF56322">
    <property type="entry name" value="ADC synthase"/>
    <property type="match status" value="1"/>
</dbReference>
<dbReference type="InterPro" id="IPR019999">
    <property type="entry name" value="Anth_synth_I-like"/>
</dbReference>
<feature type="domain" description="Anthranilate synthase component I N-terminal" evidence="13">
    <location>
        <begin position="282"/>
        <end position="430"/>
    </location>
</feature>
<dbReference type="InterPro" id="IPR015890">
    <property type="entry name" value="Chorismate_C"/>
</dbReference>
<dbReference type="Gene3D" id="3.40.50.880">
    <property type="match status" value="1"/>
</dbReference>
<dbReference type="EMBL" id="CAXHTA020000002">
    <property type="protein sequence ID" value="CAL5219718.1"/>
    <property type="molecule type" value="Genomic_DNA"/>
</dbReference>
<gene>
    <name evidence="14" type="primary">g1611</name>
    <name evidence="14" type="ORF">VP750_LOCUS1377</name>
</gene>
<dbReference type="PANTHER" id="PTHR11236">
    <property type="entry name" value="AMINOBENZOATE/ANTHRANILATE SYNTHASE"/>
    <property type="match status" value="1"/>
</dbReference>
<evidence type="ECO:0000256" key="4">
    <source>
        <dbReference type="ARBA" id="ARBA00013139"/>
    </source>
</evidence>
<dbReference type="EC" id="2.6.1.85" evidence="4"/>
<feature type="region of interest" description="Disordered" evidence="10">
    <location>
        <begin position="488"/>
        <end position="508"/>
    </location>
</feature>
<organism evidence="14 15">
    <name type="scientific">Coccomyxa viridis</name>
    <dbReference type="NCBI Taxonomy" id="1274662"/>
    <lineage>
        <taxon>Eukaryota</taxon>
        <taxon>Viridiplantae</taxon>
        <taxon>Chlorophyta</taxon>
        <taxon>core chlorophytes</taxon>
        <taxon>Trebouxiophyceae</taxon>
        <taxon>Trebouxiophyceae incertae sedis</taxon>
        <taxon>Coccomyxaceae</taxon>
        <taxon>Coccomyxa</taxon>
    </lineage>
</organism>
<keyword evidence="6" id="KW-0289">Folate biosynthesis</keyword>
<evidence type="ECO:0000259" key="13">
    <source>
        <dbReference type="Pfam" id="PF04715"/>
    </source>
</evidence>
<evidence type="ECO:0000313" key="14">
    <source>
        <dbReference type="EMBL" id="CAL5219718.1"/>
    </source>
</evidence>
<keyword evidence="7" id="KW-0315">Glutamine amidotransferase</keyword>
<evidence type="ECO:0000256" key="9">
    <source>
        <dbReference type="ARBA" id="ARBA00031904"/>
    </source>
</evidence>
<evidence type="ECO:0000256" key="1">
    <source>
        <dbReference type="ARBA" id="ARBA00001000"/>
    </source>
</evidence>
<evidence type="ECO:0000256" key="10">
    <source>
        <dbReference type="SAM" id="MobiDB-lite"/>
    </source>
</evidence>
<reference evidence="14 15" key="1">
    <citation type="submission" date="2024-06" db="EMBL/GenBank/DDBJ databases">
        <authorList>
            <person name="Kraege A."/>
            <person name="Thomma B."/>
        </authorList>
    </citation>
    <scope>NUCLEOTIDE SEQUENCE [LARGE SCALE GENOMIC DNA]</scope>
</reference>
<dbReference type="Proteomes" id="UP001497392">
    <property type="component" value="Unassembled WGS sequence"/>
</dbReference>
<keyword evidence="15" id="KW-1185">Reference proteome</keyword>
<evidence type="ECO:0000256" key="5">
    <source>
        <dbReference type="ARBA" id="ARBA00022679"/>
    </source>
</evidence>
<evidence type="ECO:0000256" key="7">
    <source>
        <dbReference type="ARBA" id="ARBA00022962"/>
    </source>
</evidence>
<comment type="catalytic activity">
    <reaction evidence="1">
        <text>chorismate + L-glutamine = 4-amino-4-deoxychorismate + L-glutamate</text>
        <dbReference type="Rhea" id="RHEA:11672"/>
        <dbReference type="ChEBI" id="CHEBI:29748"/>
        <dbReference type="ChEBI" id="CHEBI:29985"/>
        <dbReference type="ChEBI" id="CHEBI:58359"/>
        <dbReference type="ChEBI" id="CHEBI:58406"/>
        <dbReference type="EC" id="2.6.1.85"/>
    </reaction>
</comment>
<dbReference type="PRINTS" id="PR00096">
    <property type="entry name" value="GATASE"/>
</dbReference>
<dbReference type="PRINTS" id="PR00097">
    <property type="entry name" value="ANTSNTHASEII"/>
</dbReference>
<evidence type="ECO:0000256" key="6">
    <source>
        <dbReference type="ARBA" id="ARBA00022909"/>
    </source>
</evidence>
<comment type="caution">
    <text evidence="14">The sequence shown here is derived from an EMBL/GenBank/DDBJ whole genome shotgun (WGS) entry which is preliminary data.</text>
</comment>
<name>A0ABP1FNN5_9CHLO</name>
<evidence type="ECO:0000259" key="11">
    <source>
        <dbReference type="Pfam" id="PF00117"/>
    </source>
</evidence>
<dbReference type="Pfam" id="PF00117">
    <property type="entry name" value="GATase"/>
    <property type="match status" value="2"/>
</dbReference>
<dbReference type="Pfam" id="PF00425">
    <property type="entry name" value="Chorismate_bind"/>
    <property type="match status" value="1"/>
</dbReference>
<protein>
    <recommendedName>
        <fullName evidence="4">aminodeoxychorismate synthase</fullName>
        <ecNumber evidence="4">2.6.1.85</ecNumber>
    </recommendedName>
    <alternativeName>
        <fullName evidence="8">Para-aminobenzoate synthase</fullName>
    </alternativeName>
    <alternativeName>
        <fullName evidence="9">p-aminobenzoic acid synthase</fullName>
    </alternativeName>
</protein>
<dbReference type="InterPro" id="IPR006805">
    <property type="entry name" value="Anth_synth_I_N"/>
</dbReference>
<evidence type="ECO:0000256" key="3">
    <source>
        <dbReference type="ARBA" id="ARBA00005970"/>
    </source>
</evidence>
<dbReference type="InterPro" id="IPR017926">
    <property type="entry name" value="GATASE"/>
</dbReference>
<feature type="domain" description="Glutamine amidotransferase" evidence="11">
    <location>
        <begin position="7"/>
        <end position="161"/>
    </location>
</feature>
<accession>A0ABP1FNN5</accession>
<dbReference type="NCBIfam" id="TIGR00566">
    <property type="entry name" value="trpG_papA"/>
    <property type="match status" value="1"/>
</dbReference>
<evidence type="ECO:0000313" key="15">
    <source>
        <dbReference type="Proteomes" id="UP001497392"/>
    </source>
</evidence>
<feature type="domain" description="Chorismate-utilising enzyme C-terminal" evidence="12">
    <location>
        <begin position="540"/>
        <end position="796"/>
    </location>
</feature>
<dbReference type="InterPro" id="IPR006221">
    <property type="entry name" value="TrpG/PapA_dom"/>
</dbReference>
<evidence type="ECO:0000256" key="2">
    <source>
        <dbReference type="ARBA" id="ARBA00005009"/>
    </source>
</evidence>
<feature type="compositionally biased region" description="Polar residues" evidence="10">
    <location>
        <begin position="488"/>
        <end position="499"/>
    </location>
</feature>
<dbReference type="PROSITE" id="PS51273">
    <property type="entry name" value="GATASE_TYPE_1"/>
    <property type="match status" value="1"/>
</dbReference>
<evidence type="ECO:0000259" key="12">
    <source>
        <dbReference type="Pfam" id="PF00425"/>
    </source>
</evidence>
<dbReference type="InterPro" id="IPR005801">
    <property type="entry name" value="ADC_synthase"/>
</dbReference>
<feature type="domain" description="Glutamine amidotransferase" evidence="11">
    <location>
        <begin position="187"/>
        <end position="224"/>
    </location>
</feature>
<dbReference type="Gene3D" id="3.60.120.10">
    <property type="entry name" value="Anthranilate synthase"/>
    <property type="match status" value="1"/>
</dbReference>
<keyword evidence="5" id="KW-0808">Transferase</keyword>
<sequence>MVQLKTLLIDNYDSYTYNLYQLIAEVNGVPPLVVYNNELGVDDLDVFLRKYSIDNIVISPGPGTPRRGHDVGLSLAILERKVPLPVLGVCLGMQALAHAHGGVIVKGSEPIHGRISNVRHNGHPLFAGIPSGRDYPVVRYHSLVVDEATLPDSLTAVAWTTGPTRAVRPAQAALGPGIAEQQLQPSHQEDVVMGIVHRDLPHYGVQFHPESIATTFGSALLSNFRDLTCAHRAPFLPRPVPVLNGHCSSSVESKTADSTVLDVRWQCMRGALKQATHGERIFRSLYGRSKGTDTFWLDSSATDRGRFSFMGGREGPLWKRITYKAPLGTPSTANPGTASVEDALGDKQQVSTLWWPFLEQLLASHRYEGCGQADEALPFDFWGGLVGYLGYELKAESGGDAAHTSTVPDAAFFLADRLIALDHQQSDIYLVTLEDTSDADSKREAAEWRQKRTQDIHKAVSSCEPEHHLCNGSAATAPAVNCNGSYSTAHAGSAQQQSRPDAETNGCSHAVSANGEAFSKRAELPAHHKSSEPFRLHRSRSTYERDVQACKDALYEGESYELCLTTALSRDGPLPDPLHLYYTLRRHSPAPYAAFLSFGESGPQICCSSPERFLRAGRDGLLEAKPIKGTARRLSDPSADASAAAALAASEKDQAENLMIVDLLRNDLGRVCEVGTVHVPALMEVESYAVHSLVSTVRGQRRPQVSTADCLRATFPGGSMTGAPKLRSMQILDRLEGEARGIYSGSLGFMSFNGAFDLNIVIRTAILSGDRIKIGAGGAIVVQSDPCDEYEEMRLKANALLTAIGRAEGSSVAPDVDEGSA</sequence>